<feature type="transmembrane region" description="Helical" evidence="6">
    <location>
        <begin position="28"/>
        <end position="48"/>
    </location>
</feature>
<dbReference type="Pfam" id="PF05105">
    <property type="entry name" value="Phage_holin_4_1"/>
    <property type="match status" value="1"/>
</dbReference>
<accession>A0ABT2DLM8</accession>
<evidence type="ECO:0000256" key="5">
    <source>
        <dbReference type="ARBA" id="ARBA00023600"/>
    </source>
</evidence>
<comment type="similarity">
    <text evidence="5">Belongs to the bacteriophage holin family. Cp-1 holin subfamily.</text>
</comment>
<keyword evidence="3 6" id="KW-1133">Transmembrane helix</keyword>
<protein>
    <submittedName>
        <fullName evidence="7">Phage holin family protein</fullName>
    </submittedName>
</protein>
<dbReference type="RefSeq" id="WP_012293634.1">
    <property type="nucleotide sequence ID" value="NZ_JANTOO010000009.1"/>
</dbReference>
<evidence type="ECO:0000256" key="6">
    <source>
        <dbReference type="SAM" id="Phobius"/>
    </source>
</evidence>
<keyword evidence="2 6" id="KW-0812">Transmembrane</keyword>
<dbReference type="InterPro" id="IPR006480">
    <property type="entry name" value="Phage_holin_4_1"/>
</dbReference>
<reference evidence="7 8" key="1">
    <citation type="submission" date="2022-08" db="EMBL/GenBank/DDBJ databases">
        <title>Lysinibacillus sequencing.</title>
        <authorList>
            <person name="Dunlap C."/>
        </authorList>
    </citation>
    <scope>NUCLEOTIDE SEQUENCE [LARGE SCALE GENOMIC DNA]</scope>
    <source>
        <strain evidence="7 8">PB211</strain>
    </source>
</reference>
<dbReference type="EMBL" id="JANTOO010000009">
    <property type="protein sequence ID" value="MCS1395775.1"/>
    <property type="molecule type" value="Genomic_DNA"/>
</dbReference>
<dbReference type="Proteomes" id="UP001525021">
    <property type="component" value="Unassembled WGS sequence"/>
</dbReference>
<feature type="transmembrane region" description="Helical" evidence="6">
    <location>
        <begin position="69"/>
        <end position="97"/>
    </location>
</feature>
<sequence length="135" mass="14788">MEKMSLFTILALTGTSLSFLIGGWHVSLTVLVAFMVIDIVTGVIVSLVQKRLSSKIAFVGFLKKATIMIVIVLANLLDVLTASGAPVFRTMAIYFYIGMEGLSITENLARIGVPLPRGVKERLLQLANEENQQKY</sequence>
<evidence type="ECO:0000256" key="2">
    <source>
        <dbReference type="ARBA" id="ARBA00022692"/>
    </source>
</evidence>
<gene>
    <name evidence="7" type="ORF">NXZ79_06920</name>
</gene>
<proteinExistence type="inferred from homology"/>
<keyword evidence="4 6" id="KW-0472">Membrane</keyword>
<comment type="caution">
    <text evidence="7">The sequence shown here is derived from an EMBL/GenBank/DDBJ whole genome shotgun (WGS) entry which is preliminary data.</text>
</comment>
<evidence type="ECO:0000256" key="1">
    <source>
        <dbReference type="ARBA" id="ARBA00004141"/>
    </source>
</evidence>
<name>A0ABT2DLM8_9BACI</name>
<dbReference type="NCBIfam" id="TIGR01593">
    <property type="entry name" value="holin_tox_secr"/>
    <property type="match status" value="1"/>
</dbReference>
<evidence type="ECO:0000256" key="3">
    <source>
        <dbReference type="ARBA" id="ARBA00022989"/>
    </source>
</evidence>
<evidence type="ECO:0000313" key="7">
    <source>
        <dbReference type="EMBL" id="MCS1395775.1"/>
    </source>
</evidence>
<evidence type="ECO:0000256" key="4">
    <source>
        <dbReference type="ARBA" id="ARBA00023136"/>
    </source>
</evidence>
<keyword evidence="8" id="KW-1185">Reference proteome</keyword>
<comment type="subcellular location">
    <subcellularLocation>
        <location evidence="1">Membrane</location>
        <topology evidence="1">Multi-pass membrane protein</topology>
    </subcellularLocation>
</comment>
<evidence type="ECO:0000313" key="8">
    <source>
        <dbReference type="Proteomes" id="UP001525021"/>
    </source>
</evidence>
<organism evidence="7 8">
    <name type="scientific">Lysinibacillus pinottii</name>
    <dbReference type="NCBI Taxonomy" id="2973932"/>
    <lineage>
        <taxon>Bacteria</taxon>
        <taxon>Bacillati</taxon>
        <taxon>Bacillota</taxon>
        <taxon>Bacilli</taxon>
        <taxon>Bacillales</taxon>
        <taxon>Bacillaceae</taxon>
        <taxon>Lysinibacillus</taxon>
    </lineage>
</organism>